<name>A0ABR3JP93_9AGAR</name>
<sequence length="124" mass="13740">MICESILSLLQQATASFPMQMIPASRPARGSFAFASISSLGPRRHHHVFSQAHLPMKRKSGASSVNVFHSTSCSHRAPLYILYPMVAPDPLFGIYRDTQTASFDSRRSPLCTQRMISLCTTINI</sequence>
<evidence type="ECO:0000313" key="2">
    <source>
        <dbReference type="Proteomes" id="UP001556367"/>
    </source>
</evidence>
<dbReference type="Proteomes" id="UP001556367">
    <property type="component" value="Unassembled WGS sequence"/>
</dbReference>
<dbReference type="EMBL" id="JASNQZ010000006">
    <property type="protein sequence ID" value="KAL0957152.1"/>
    <property type="molecule type" value="Genomic_DNA"/>
</dbReference>
<keyword evidence="2" id="KW-1185">Reference proteome</keyword>
<organism evidence="1 2">
    <name type="scientific">Hohenbuehelia grisea</name>
    <dbReference type="NCBI Taxonomy" id="104357"/>
    <lineage>
        <taxon>Eukaryota</taxon>
        <taxon>Fungi</taxon>
        <taxon>Dikarya</taxon>
        <taxon>Basidiomycota</taxon>
        <taxon>Agaricomycotina</taxon>
        <taxon>Agaricomycetes</taxon>
        <taxon>Agaricomycetidae</taxon>
        <taxon>Agaricales</taxon>
        <taxon>Pleurotineae</taxon>
        <taxon>Pleurotaceae</taxon>
        <taxon>Hohenbuehelia</taxon>
    </lineage>
</organism>
<gene>
    <name evidence="1" type="ORF">HGRIS_003244</name>
</gene>
<comment type="caution">
    <text evidence="1">The sequence shown here is derived from an EMBL/GenBank/DDBJ whole genome shotgun (WGS) entry which is preliminary data.</text>
</comment>
<reference evidence="2" key="1">
    <citation type="submission" date="2024-06" db="EMBL/GenBank/DDBJ databases">
        <title>Multi-omics analyses provide insights into the biosynthesis of the anticancer antibiotic pleurotin in Hohenbuehelia grisea.</title>
        <authorList>
            <person name="Weaver J.A."/>
            <person name="Alberti F."/>
        </authorList>
    </citation>
    <scope>NUCLEOTIDE SEQUENCE [LARGE SCALE GENOMIC DNA]</scope>
    <source>
        <strain evidence="2">T-177</strain>
    </source>
</reference>
<protein>
    <submittedName>
        <fullName evidence="1">Uncharacterized protein</fullName>
    </submittedName>
</protein>
<proteinExistence type="predicted"/>
<evidence type="ECO:0000313" key="1">
    <source>
        <dbReference type="EMBL" id="KAL0957152.1"/>
    </source>
</evidence>
<accession>A0ABR3JP93</accession>